<evidence type="ECO:0000313" key="4">
    <source>
        <dbReference type="Proteomes" id="UP001157910"/>
    </source>
</evidence>
<evidence type="ECO:0000256" key="1">
    <source>
        <dbReference type="ARBA" id="ARBA00007031"/>
    </source>
</evidence>
<gene>
    <name evidence="3" type="ORF">SAMN06296065_1063</name>
</gene>
<dbReference type="InterPro" id="IPR008807">
    <property type="entry name" value="ROS_MUCR"/>
</dbReference>
<dbReference type="RefSeq" id="WP_283406250.1">
    <property type="nucleotide sequence ID" value="NZ_FXUI01000006.1"/>
</dbReference>
<evidence type="ECO:0000256" key="2">
    <source>
        <dbReference type="SAM" id="MobiDB-lite"/>
    </source>
</evidence>
<feature type="region of interest" description="Disordered" evidence="2">
    <location>
        <begin position="129"/>
        <end position="333"/>
    </location>
</feature>
<reference evidence="3 4" key="1">
    <citation type="submission" date="2017-05" db="EMBL/GenBank/DDBJ databases">
        <authorList>
            <person name="Varghese N."/>
            <person name="Submissions S."/>
        </authorList>
    </citation>
    <scope>NUCLEOTIDE SEQUENCE [LARGE SCALE GENOMIC DNA]</scope>
    <source>
        <strain evidence="3 4">SM16</strain>
    </source>
</reference>
<protein>
    <submittedName>
        <fullName evidence="3">Transcriptional regulator, MucR family</fullName>
    </submittedName>
</protein>
<accession>A0ABY1QHW8</accession>
<feature type="compositionally biased region" description="Low complexity" evidence="2">
    <location>
        <begin position="144"/>
        <end position="159"/>
    </location>
</feature>
<name>A0ABY1QHW8_9SPHN</name>
<evidence type="ECO:0000313" key="3">
    <source>
        <dbReference type="EMBL" id="SMP71422.1"/>
    </source>
</evidence>
<feature type="compositionally biased region" description="Polar residues" evidence="2">
    <location>
        <begin position="209"/>
        <end position="218"/>
    </location>
</feature>
<comment type="similarity">
    <text evidence="1">Belongs to the ros/MucR family.</text>
</comment>
<feature type="compositionally biased region" description="Low complexity" evidence="2">
    <location>
        <begin position="173"/>
        <end position="197"/>
    </location>
</feature>
<keyword evidence="4" id="KW-1185">Reference proteome</keyword>
<feature type="region of interest" description="Disordered" evidence="2">
    <location>
        <begin position="45"/>
        <end position="66"/>
    </location>
</feature>
<dbReference type="EMBL" id="FXUI01000006">
    <property type="protein sequence ID" value="SMP71422.1"/>
    <property type="molecule type" value="Genomic_DNA"/>
</dbReference>
<proteinExistence type="inferred from homology"/>
<dbReference type="InterPro" id="IPR041920">
    <property type="entry name" value="ROS/MUCR_sf"/>
</dbReference>
<sequence length="333" mass="34476">MSENEKSSDVTALTVQLLSAYLANNTVASEDLAGLIRSTREALTAEPEIPANESEDQEYTPAVSVRKSLSSPEHIISLIDGRPYKTLKRHLAGHGLTPDSYRARYNLPASYPMVAPSFAAKRREIAEKIGLGSRRSRNTQSEQPAPEAATAGADAATAGKSENGDTSQAGSTAAVKPKAAAKPSRGGAKAKSSGKSAVTNDSQVEEAVSPNQESSEAEVTTKAAAKTPARKAQARKKADAKPKISNVDADAGQAEDAAVQDESGVATGRTRRGKLGIFGREGGKDQAADAAVEQSDAAETDAGENAEGAQTGKAAAKRRSSASGRMARTQKSA</sequence>
<comment type="caution">
    <text evidence="3">The sequence shown here is derived from an EMBL/GenBank/DDBJ whole genome shotgun (WGS) entry which is preliminary data.</text>
</comment>
<dbReference type="Proteomes" id="UP001157910">
    <property type="component" value="Unassembled WGS sequence"/>
</dbReference>
<dbReference type="Gene3D" id="1.10.10.1550">
    <property type="entry name" value="ROS/MUCR transcriptional regulator protein"/>
    <property type="match status" value="1"/>
</dbReference>
<organism evidence="3 4">
    <name type="scientific">Novosphingobium panipatense</name>
    <dbReference type="NCBI Taxonomy" id="428991"/>
    <lineage>
        <taxon>Bacteria</taxon>
        <taxon>Pseudomonadati</taxon>
        <taxon>Pseudomonadota</taxon>
        <taxon>Alphaproteobacteria</taxon>
        <taxon>Sphingomonadales</taxon>
        <taxon>Sphingomonadaceae</taxon>
        <taxon>Novosphingobium</taxon>
    </lineage>
</organism>
<dbReference type="Pfam" id="PF05443">
    <property type="entry name" value="ROS_MUCR"/>
    <property type="match status" value="1"/>
</dbReference>